<protein>
    <submittedName>
        <fullName evidence="2">ABC transporter</fullName>
    </submittedName>
</protein>
<gene>
    <name evidence="2" type="ORF">FAZ95_01985</name>
</gene>
<reference evidence="2 3" key="1">
    <citation type="submission" date="2019-05" db="EMBL/GenBank/DDBJ databases">
        <title>Burkholderia sp. DHOD12, isolated from subtropical forest soil.</title>
        <authorList>
            <person name="Gao Z.-H."/>
            <person name="Qiu L.-H."/>
        </authorList>
    </citation>
    <scope>NUCLEOTIDE SEQUENCE [LARGE SCALE GENOMIC DNA]</scope>
    <source>
        <strain evidence="2 3">DHOD12</strain>
    </source>
</reference>
<proteinExistence type="predicted"/>
<keyword evidence="3" id="KW-1185">Reference proteome</keyword>
<evidence type="ECO:0000313" key="2">
    <source>
        <dbReference type="EMBL" id="QCP48062.1"/>
    </source>
</evidence>
<feature type="domain" description="ABC-type transport auxiliary lipoprotein component" evidence="1">
    <location>
        <begin position="48"/>
        <end position="203"/>
    </location>
</feature>
<dbReference type="Gene3D" id="3.40.50.10610">
    <property type="entry name" value="ABC-type transport auxiliary lipoprotein component"/>
    <property type="match status" value="1"/>
</dbReference>
<dbReference type="PROSITE" id="PS51257">
    <property type="entry name" value="PROKAR_LIPOPROTEIN"/>
    <property type="match status" value="1"/>
</dbReference>
<sequence length="216" mass="22452">MSRSTDRLLFCRTPLLGALAMIVPIVLAAGVLAGCSLGTPAAVANIRYDLGPVTPAASPGPLPPFKVLDVGAPQMLNSDGLLYRLSYADSQRTATYANSHWTMPPAQLLTQRLRAALSSHGTVLTGGDGVHAPMLKVDLEEFEQVFDGESESHGALTARATLMLDGKVLGQRTFVARAPASTADAAGGARALAAASDDFVSQLVVWLGMTPIVAAK</sequence>
<dbReference type="AlphaFoldDB" id="A0A4P8IH97"/>
<dbReference type="Pfam" id="PF03886">
    <property type="entry name" value="ABC_trans_aux"/>
    <property type="match status" value="1"/>
</dbReference>
<dbReference type="EMBL" id="CP040077">
    <property type="protein sequence ID" value="QCP48062.1"/>
    <property type="molecule type" value="Genomic_DNA"/>
</dbReference>
<dbReference type="SUPFAM" id="SSF159594">
    <property type="entry name" value="XCC0632-like"/>
    <property type="match status" value="1"/>
</dbReference>
<evidence type="ECO:0000259" key="1">
    <source>
        <dbReference type="Pfam" id="PF03886"/>
    </source>
</evidence>
<dbReference type="KEGG" id="tvl:FAZ95_01985"/>
<dbReference type="Proteomes" id="UP000298656">
    <property type="component" value="Chromosome 1"/>
</dbReference>
<evidence type="ECO:0000313" key="3">
    <source>
        <dbReference type="Proteomes" id="UP000298656"/>
    </source>
</evidence>
<name>A0A4P8IH97_9BURK</name>
<organism evidence="2 3">
    <name type="scientific">Trinickia violacea</name>
    <dbReference type="NCBI Taxonomy" id="2571746"/>
    <lineage>
        <taxon>Bacteria</taxon>
        <taxon>Pseudomonadati</taxon>
        <taxon>Pseudomonadota</taxon>
        <taxon>Betaproteobacteria</taxon>
        <taxon>Burkholderiales</taxon>
        <taxon>Burkholderiaceae</taxon>
        <taxon>Trinickia</taxon>
    </lineage>
</organism>
<dbReference type="OrthoDB" id="5568302at2"/>
<dbReference type="InterPro" id="IPR005586">
    <property type="entry name" value="ABC_trans_aux"/>
</dbReference>
<accession>A0A4P8IH97</accession>